<protein>
    <submittedName>
        <fullName evidence="4">Uncharacterized protein</fullName>
    </submittedName>
</protein>
<dbReference type="Proteomes" id="UP000460333">
    <property type="component" value="Unassembled WGS sequence"/>
</dbReference>
<feature type="transmembrane region" description="Helical" evidence="2">
    <location>
        <begin position="34"/>
        <end position="54"/>
    </location>
</feature>
<evidence type="ECO:0000313" key="5">
    <source>
        <dbReference type="EMBL" id="RDX04000.1"/>
    </source>
</evidence>
<reference evidence="7 8" key="2">
    <citation type="journal article" date="2019" name="Nat. Med.">
        <title>A library of human gut bacterial isolates paired with longitudinal multiomics data enables mechanistic microbiome research.</title>
        <authorList>
            <person name="Poyet M."/>
            <person name="Groussin M."/>
            <person name="Gibbons S.M."/>
            <person name="Avila-Pacheco J."/>
            <person name="Jiang X."/>
            <person name="Kearney S.M."/>
            <person name="Perrotta A.R."/>
            <person name="Berdy B."/>
            <person name="Zhao S."/>
            <person name="Lieberman T.D."/>
            <person name="Swanson P.K."/>
            <person name="Smith M."/>
            <person name="Roesemann S."/>
            <person name="Alexander J.E."/>
            <person name="Rich S.A."/>
            <person name="Livny J."/>
            <person name="Vlamakis H."/>
            <person name="Clish C."/>
            <person name="Bullock K."/>
            <person name="Deik A."/>
            <person name="Scott J."/>
            <person name="Pierce K.A."/>
            <person name="Xavier R.J."/>
            <person name="Alm E.J."/>
        </authorList>
    </citation>
    <scope>NUCLEOTIDE SEQUENCE [LARGE SCALE GENOMIC DNA]</scope>
    <source>
        <strain evidence="3 8">BIOML-A118</strain>
        <strain evidence="4 7">BIOML-A75</strain>
    </source>
</reference>
<gene>
    <name evidence="5" type="ORF">CE169_10590</name>
    <name evidence="4" type="ORF">GBB65_10410</name>
    <name evidence="3" type="ORF">GBC43_09320</name>
</gene>
<feature type="compositionally biased region" description="Polar residues" evidence="1">
    <location>
        <begin position="55"/>
        <end position="71"/>
    </location>
</feature>
<keyword evidence="2" id="KW-1133">Transmembrane helix</keyword>
<dbReference type="Proteomes" id="UP000257074">
    <property type="component" value="Unassembled WGS sequence"/>
</dbReference>
<sequence>MTDETPRKGEHRERQGLLGRARDRFERMEPKRQALLLAVAAVIALAATIALNPFQSTTSDQPEPQSAQQATDGGKDTKNQSRTDPSSEPSGFTGSTEDIANKVRSILNSPDGGNIDTFGQTLIRHGDKDLGNATDLFDAIGRQEKESTVRALADEWYAEALPKAAGYRLDDLKSSLPKAEHAVDRLPDPTPDDCTGLAKAAKQARTLVDAGSDDYDKLTSAQQTLTKSISACTANMTVDQIDRLFPQDGPSVTIPDTGKEAQ</sequence>
<dbReference type="EMBL" id="WDTJ01000016">
    <property type="protein sequence ID" value="KAB7234673.1"/>
    <property type="molecule type" value="Genomic_DNA"/>
</dbReference>
<dbReference type="RefSeq" id="WP_007053512.1">
    <property type="nucleotide sequence ID" value="NZ_JADMVV010000019.1"/>
</dbReference>
<keyword evidence="2" id="KW-0472">Membrane</keyword>
<feature type="compositionally biased region" description="Polar residues" evidence="1">
    <location>
        <begin position="82"/>
        <end position="98"/>
    </location>
</feature>
<evidence type="ECO:0000256" key="1">
    <source>
        <dbReference type="SAM" id="MobiDB-lite"/>
    </source>
</evidence>
<dbReference type="AlphaFoldDB" id="A0A1V8RFX5"/>
<keyword evidence="2" id="KW-0812">Transmembrane</keyword>
<accession>A0A1V8RFX5</accession>
<proteinExistence type="predicted"/>
<feature type="region of interest" description="Disordered" evidence="1">
    <location>
        <begin position="55"/>
        <end position="98"/>
    </location>
</feature>
<comment type="caution">
    <text evidence="4">The sequence shown here is derived from an EMBL/GenBank/DDBJ whole genome shotgun (WGS) entry which is preliminary data.</text>
</comment>
<evidence type="ECO:0000256" key="2">
    <source>
        <dbReference type="SAM" id="Phobius"/>
    </source>
</evidence>
<evidence type="ECO:0000313" key="7">
    <source>
        <dbReference type="Proteomes" id="UP000451234"/>
    </source>
</evidence>
<dbReference type="EMBL" id="NJNR01000080">
    <property type="protein sequence ID" value="RDX04000.1"/>
    <property type="molecule type" value="Genomic_DNA"/>
</dbReference>
<evidence type="ECO:0000313" key="3">
    <source>
        <dbReference type="EMBL" id="KAB7234673.1"/>
    </source>
</evidence>
<evidence type="ECO:0000313" key="8">
    <source>
        <dbReference type="Proteomes" id="UP000460333"/>
    </source>
</evidence>
<evidence type="ECO:0000313" key="6">
    <source>
        <dbReference type="Proteomes" id="UP000257074"/>
    </source>
</evidence>
<dbReference type="EMBL" id="WDRV01000020">
    <property type="protein sequence ID" value="KAB7321011.1"/>
    <property type="molecule type" value="Genomic_DNA"/>
</dbReference>
<evidence type="ECO:0000313" key="4">
    <source>
        <dbReference type="EMBL" id="KAB7321011.1"/>
    </source>
</evidence>
<dbReference type="Proteomes" id="UP000451234">
    <property type="component" value="Unassembled WGS sequence"/>
</dbReference>
<reference evidence="5 6" key="1">
    <citation type="journal article" date="2017" name="Anaerobe">
        <title>Quantification, isolation and characterization of Bifidobacterium from the vaginal microbiomes of reproductive aged women.</title>
        <authorList>
            <person name="Freitas A.C."/>
            <person name="Hill J.E."/>
        </authorList>
    </citation>
    <scope>NUCLEOTIDE SEQUENCE [LARGE SCALE GENOMIC DNA]</scope>
    <source>
        <strain evidence="5 6">N6D05</strain>
    </source>
</reference>
<organism evidence="4 7">
    <name type="scientific">Bifidobacterium longum</name>
    <dbReference type="NCBI Taxonomy" id="216816"/>
    <lineage>
        <taxon>Bacteria</taxon>
        <taxon>Bacillati</taxon>
        <taxon>Actinomycetota</taxon>
        <taxon>Actinomycetes</taxon>
        <taxon>Bifidobacteriales</taxon>
        <taxon>Bifidobacteriaceae</taxon>
        <taxon>Bifidobacterium</taxon>
    </lineage>
</organism>
<feature type="region of interest" description="Disordered" evidence="1">
    <location>
        <begin position="1"/>
        <end position="25"/>
    </location>
</feature>
<name>A0A1V8RFX5_BIFLN</name>